<organism evidence="1 2">
    <name type="scientific">Nocardia asteroides NBRC 15531</name>
    <dbReference type="NCBI Taxonomy" id="1110697"/>
    <lineage>
        <taxon>Bacteria</taxon>
        <taxon>Bacillati</taxon>
        <taxon>Actinomycetota</taxon>
        <taxon>Actinomycetes</taxon>
        <taxon>Mycobacteriales</taxon>
        <taxon>Nocardiaceae</taxon>
        <taxon>Nocardia</taxon>
    </lineage>
</organism>
<evidence type="ECO:0000313" key="2">
    <source>
        <dbReference type="Proteomes" id="UP000017048"/>
    </source>
</evidence>
<dbReference type="EMBL" id="BAFO02000032">
    <property type="protein sequence ID" value="GAD85940.1"/>
    <property type="molecule type" value="Genomic_DNA"/>
</dbReference>
<dbReference type="Proteomes" id="UP000017048">
    <property type="component" value="Unassembled WGS sequence"/>
</dbReference>
<dbReference type="GeneID" id="91519927"/>
<dbReference type="RefSeq" id="WP_019047285.1">
    <property type="nucleotide sequence ID" value="NZ_BAFO02000032.1"/>
</dbReference>
<reference evidence="1 2" key="1">
    <citation type="journal article" date="2014" name="BMC Genomics">
        <title>Genome based analysis of type-I polyketide synthase and nonribosomal peptide synthetase gene clusters in seven strains of five representative Nocardia species.</title>
        <authorList>
            <person name="Komaki H."/>
            <person name="Ichikawa N."/>
            <person name="Hosoyama A."/>
            <person name="Takahashi-Nakaguchi A."/>
            <person name="Matsuzawa T."/>
            <person name="Suzuki K."/>
            <person name="Fujita N."/>
            <person name="Gonoi T."/>
        </authorList>
    </citation>
    <scope>NUCLEOTIDE SEQUENCE [LARGE SCALE GENOMIC DNA]</scope>
    <source>
        <strain evidence="1 2">NBRC 15531</strain>
    </source>
</reference>
<protein>
    <submittedName>
        <fullName evidence="1">Uncharacterized protein</fullName>
    </submittedName>
</protein>
<sequence>MYHDLDPRITELTEMDTAPVRWPDPSPLQAWWNDIMAGTGTDLAARRAGHRAPRLRPA</sequence>
<keyword evidence="2" id="KW-1185">Reference proteome</keyword>
<evidence type="ECO:0000313" key="1">
    <source>
        <dbReference type="EMBL" id="GAD85940.1"/>
    </source>
</evidence>
<proteinExistence type="predicted"/>
<comment type="caution">
    <text evidence="1">The sequence shown here is derived from an EMBL/GenBank/DDBJ whole genome shotgun (WGS) entry which is preliminary data.</text>
</comment>
<gene>
    <name evidence="1" type="ORF">NCAST_32_04250</name>
</gene>
<accession>U5EF40</accession>
<name>U5EF40_NOCAS</name>
<dbReference type="AlphaFoldDB" id="U5EF40"/>